<keyword evidence="3" id="KW-1185">Reference proteome</keyword>
<evidence type="ECO:0000256" key="1">
    <source>
        <dbReference type="SAM" id="MobiDB-lite"/>
    </source>
</evidence>
<comment type="caution">
    <text evidence="2">The sequence shown here is derived from an EMBL/GenBank/DDBJ whole genome shotgun (WGS) entry which is preliminary data.</text>
</comment>
<proteinExistence type="predicted"/>
<evidence type="ECO:0000313" key="3">
    <source>
        <dbReference type="Proteomes" id="UP001149090"/>
    </source>
</evidence>
<sequence length="229" mass="27447">MQIQTLHLDDMLSILNSNRDTKTKQTNLNSLIIESQKTLARKINPTTKNKKSNQKEENEENELEDFLLNQLIEIQKEKIQKEKKILDLEKENLYTKNLLRTETQLRKRKLNKRSNSRLHENLHRLEWELNDCQNSYQKQQDKFTLFEKENEEISNLIQNTQNHLEKLSKKNDPKEKILVRLANKELEKNQGIHYIIRQKKKFQDLSESLDLKLSQSLEFKKSDDHSIKI</sequence>
<dbReference type="AlphaFoldDB" id="A0A9Q0LDS2"/>
<protein>
    <submittedName>
        <fullName evidence="2">Uncharacterized protein</fullName>
    </submittedName>
</protein>
<gene>
    <name evidence="2" type="ORF">M0811_10803</name>
</gene>
<dbReference type="Proteomes" id="UP001149090">
    <property type="component" value="Unassembled WGS sequence"/>
</dbReference>
<organism evidence="2 3">
    <name type="scientific">Anaeramoeba ignava</name>
    <name type="common">Anaerobic marine amoeba</name>
    <dbReference type="NCBI Taxonomy" id="1746090"/>
    <lineage>
        <taxon>Eukaryota</taxon>
        <taxon>Metamonada</taxon>
        <taxon>Anaeramoebidae</taxon>
        <taxon>Anaeramoeba</taxon>
    </lineage>
</organism>
<reference evidence="2" key="1">
    <citation type="submission" date="2022-10" db="EMBL/GenBank/DDBJ databases">
        <title>Novel sulphate-reducing endosymbionts in the free-living metamonad Anaeramoeba.</title>
        <authorList>
            <person name="Jerlstrom-Hultqvist J."/>
            <person name="Cepicka I."/>
            <person name="Gallot-Lavallee L."/>
            <person name="Salas-Leiva D."/>
            <person name="Curtis B.A."/>
            <person name="Zahonova K."/>
            <person name="Pipaliya S."/>
            <person name="Dacks J."/>
            <person name="Roger A.J."/>
        </authorList>
    </citation>
    <scope>NUCLEOTIDE SEQUENCE</scope>
    <source>
        <strain evidence="2">BMAN</strain>
    </source>
</reference>
<name>A0A9Q0LDS2_ANAIG</name>
<accession>A0A9Q0LDS2</accession>
<evidence type="ECO:0000313" key="2">
    <source>
        <dbReference type="EMBL" id="KAJ5070534.1"/>
    </source>
</evidence>
<feature type="region of interest" description="Disordered" evidence="1">
    <location>
        <begin position="42"/>
        <end position="61"/>
    </location>
</feature>
<dbReference type="EMBL" id="JAPDFW010000094">
    <property type="protein sequence ID" value="KAJ5070534.1"/>
    <property type="molecule type" value="Genomic_DNA"/>
</dbReference>